<dbReference type="Proteomes" id="UP000199435">
    <property type="component" value="Unassembled WGS sequence"/>
</dbReference>
<protein>
    <recommendedName>
        <fullName evidence="4">TnsA endonuclease N terminal</fullName>
    </recommendedName>
</protein>
<evidence type="ECO:0000256" key="1">
    <source>
        <dbReference type="SAM" id="MobiDB-lite"/>
    </source>
</evidence>
<evidence type="ECO:0000313" key="2">
    <source>
        <dbReference type="EMBL" id="SCB13450.1"/>
    </source>
</evidence>
<reference evidence="3" key="1">
    <citation type="submission" date="2016-08" db="EMBL/GenBank/DDBJ databases">
        <authorList>
            <person name="Varghese N."/>
            <person name="Submissions Spin"/>
        </authorList>
    </citation>
    <scope>NUCLEOTIDE SEQUENCE [LARGE SCALE GENOMIC DNA]</scope>
    <source>
        <strain evidence="3">HAMBI 2971</strain>
    </source>
</reference>
<evidence type="ECO:0000313" key="3">
    <source>
        <dbReference type="Proteomes" id="UP000199435"/>
    </source>
</evidence>
<feature type="region of interest" description="Disordered" evidence="1">
    <location>
        <begin position="102"/>
        <end position="123"/>
    </location>
</feature>
<dbReference type="STRING" id="411945.GA0061102_100327"/>
<keyword evidence="3" id="KW-1185">Reference proteome</keyword>
<sequence length="320" mass="36739">MSPRRTEAGCWFFFEKPPQGVSQPHGTPKRREIGLFAEASRGRSRVRERKLTSYMRETEFRMRPEHFIKQHMLNRQNGIEVDFSIPDATVWANPTSPRGYAPVLPSLGNRKPSPKSPFNYRGNQPSLDGQRIMYFESSVELKAGRIFRASRDVQELREQWPTVDYLGHDGQRHKHTFDYWVRRADGKRVAIAAKPFERLLELGTLRILRQIQRMGIPQYADSVSVVTEAFANDDDDANAGWILVSRENYNEGEYLAARELVTNITGAVRFWDLLRGAPIPGHRRTAIWNLIDEGLLQPLERGRITDVSLLVPAKTNEVTP</sequence>
<gene>
    <name evidence="2" type="ORF">GA0061102_100327</name>
</gene>
<dbReference type="AlphaFoldDB" id="A0A1C3UD91"/>
<name>A0A1C3UD91_9HYPH</name>
<dbReference type="EMBL" id="FMAH01000003">
    <property type="protein sequence ID" value="SCB13450.1"/>
    <property type="molecule type" value="Genomic_DNA"/>
</dbReference>
<evidence type="ECO:0008006" key="4">
    <source>
        <dbReference type="Google" id="ProtNLM"/>
    </source>
</evidence>
<organism evidence="2 3">
    <name type="scientific">Rhizobium miluonense</name>
    <dbReference type="NCBI Taxonomy" id="411945"/>
    <lineage>
        <taxon>Bacteria</taxon>
        <taxon>Pseudomonadati</taxon>
        <taxon>Pseudomonadota</taxon>
        <taxon>Alphaproteobacteria</taxon>
        <taxon>Hyphomicrobiales</taxon>
        <taxon>Rhizobiaceae</taxon>
        <taxon>Rhizobium/Agrobacterium group</taxon>
        <taxon>Rhizobium</taxon>
    </lineage>
</organism>
<accession>A0A1C3UD91</accession>
<proteinExistence type="predicted"/>